<dbReference type="GO" id="GO:0016798">
    <property type="term" value="F:hydrolase activity, acting on glycosyl bonds"/>
    <property type="evidence" value="ECO:0007669"/>
    <property type="project" value="UniProtKB-KW"/>
</dbReference>
<dbReference type="AlphaFoldDB" id="A0A7G2K1B8"/>
<gene>
    <name evidence="2" type="primary">mltC</name>
    <name evidence="2" type="ORF">HAINFHK1212_0094</name>
</gene>
<dbReference type="EMBL" id="ABFC01000154">
    <property type="protein sequence ID" value="EFA29386.1"/>
    <property type="molecule type" value="Genomic_DNA"/>
</dbReference>
<proteinExistence type="predicted"/>
<feature type="non-terminal residue" evidence="2">
    <location>
        <position position="1"/>
    </location>
</feature>
<dbReference type="Pfam" id="PF11873">
    <property type="entry name" value="Mltc_N"/>
    <property type="match status" value="1"/>
</dbReference>
<name>A0A7G2K1B8_HAEIF</name>
<protein>
    <submittedName>
        <fullName evidence="2">Membrane-bound lytic murein transglycosylase C</fullName>
        <ecNumber evidence="2">3.2.1.-</ecNumber>
    </submittedName>
</protein>
<feature type="domain" description="Murein transglycosylase-C N-terminal" evidence="1">
    <location>
        <begin position="4"/>
        <end position="28"/>
    </location>
</feature>
<sequence length="30" mass="3093">GLIASGDVPISSRPFLLGQVVDHQGQQICG</sequence>
<reference evidence="2" key="1">
    <citation type="journal article" date="2010" name="Genomics">
        <title>Tracing phylogenomic events leading to diversity of Haemophilus influenzae and the emergence of Brazilian Purpuric Fever (BPF)-associated clones.</title>
        <authorList>
            <person name="Papazisi L."/>
            <person name="Ratnayake S."/>
            <person name="Remortel B.G."/>
            <person name="Bock G.R."/>
            <person name="Liang W."/>
            <person name="Saeed A.I."/>
            <person name="Liu J."/>
            <person name="Fleischmann R.D."/>
            <person name="Kilian M."/>
            <person name="Peterson S.N."/>
        </authorList>
    </citation>
    <scope>NUCLEOTIDE SEQUENCE [LARGE SCALE GENOMIC DNA]</scope>
    <source>
        <strain evidence="2">HK1212</strain>
    </source>
</reference>
<evidence type="ECO:0000313" key="2">
    <source>
        <dbReference type="EMBL" id="EFA29386.1"/>
    </source>
</evidence>
<keyword evidence="2" id="KW-0378">Hydrolase</keyword>
<evidence type="ECO:0000259" key="1">
    <source>
        <dbReference type="Pfam" id="PF11873"/>
    </source>
</evidence>
<dbReference type="EC" id="3.2.1.-" evidence="2"/>
<comment type="caution">
    <text evidence="2">The sequence shown here is derived from an EMBL/GenBank/DDBJ whole genome shotgun (WGS) entry which is preliminary data.</text>
</comment>
<accession>A0A7G2K1B8</accession>
<organism evidence="2">
    <name type="scientific">Haemophilus influenzae HK1212</name>
    <dbReference type="NCBI Taxonomy" id="456482"/>
    <lineage>
        <taxon>Bacteria</taxon>
        <taxon>Pseudomonadati</taxon>
        <taxon>Pseudomonadota</taxon>
        <taxon>Gammaproteobacteria</taxon>
        <taxon>Pasteurellales</taxon>
        <taxon>Pasteurellaceae</taxon>
        <taxon>Haemophilus</taxon>
    </lineage>
</organism>
<dbReference type="InterPro" id="IPR024570">
    <property type="entry name" value="Murein_transglycosylaseC_N"/>
</dbReference>
<keyword evidence="2" id="KW-0326">Glycosidase</keyword>